<dbReference type="PROSITE" id="PS51257">
    <property type="entry name" value="PROKAR_LIPOPROTEIN"/>
    <property type="match status" value="1"/>
</dbReference>
<evidence type="ECO:0000313" key="3">
    <source>
        <dbReference type="EMBL" id="MXP78153.1"/>
    </source>
</evidence>
<dbReference type="Gene3D" id="3.10.450.40">
    <property type="match status" value="2"/>
</dbReference>
<reference evidence="3 4" key="1">
    <citation type="submission" date="2019-12" db="EMBL/GenBank/DDBJ databases">
        <title>Sporaefaciens musculi gen. nov., sp. nov., a novel bacterium isolated from the caecum of an obese mouse.</title>
        <authorList>
            <person name="Rasmussen T.S."/>
            <person name="Streidl T."/>
            <person name="Hitch T.C.A."/>
            <person name="Wortmann E."/>
            <person name="Deptula P."/>
            <person name="Hansen M."/>
            <person name="Nielsen D.S."/>
            <person name="Clavel T."/>
            <person name="Vogensen F.K."/>
        </authorList>
    </citation>
    <scope>NUCLEOTIDE SEQUENCE [LARGE SCALE GENOMIC DNA]</scope>
    <source>
        <strain evidence="3 4">WCA-9-b2</strain>
    </source>
</reference>
<protein>
    <recommendedName>
        <fullName evidence="2">PepSY domain-containing protein</fullName>
    </recommendedName>
</protein>
<gene>
    <name evidence="3" type="ORF">GN277_23175</name>
</gene>
<evidence type="ECO:0000256" key="1">
    <source>
        <dbReference type="SAM" id="MobiDB-lite"/>
    </source>
</evidence>
<dbReference type="Pfam" id="PF03413">
    <property type="entry name" value="PepSY"/>
    <property type="match status" value="2"/>
</dbReference>
<keyword evidence="4" id="KW-1185">Reference proteome</keyword>
<sequence>MRKDSTMKRIVVAVLISMTLFAAITGCGKGADIGKEKATDIALGDAQLSESDVTRLRVSKERDDGQSIYEVNFTCGTTEYEYEILASNGDILSTDYDESTNRSQQSPSGQQGQTNQQAQDGQQGQTDPQSPNGQQGQTNQQAQDGQHRNGDHGPSGNAQNTQANVQLTLDDASKLALDRVPGASAQDLKIELDYDDDGYYKYEGDIIYNQKEYEFEIDANTGDFLEWKEERR</sequence>
<evidence type="ECO:0000259" key="2">
    <source>
        <dbReference type="Pfam" id="PF03413"/>
    </source>
</evidence>
<feature type="domain" description="PepSY" evidence="2">
    <location>
        <begin position="167"/>
        <end position="226"/>
    </location>
</feature>
<feature type="compositionally biased region" description="Low complexity" evidence="1">
    <location>
        <begin position="103"/>
        <end position="144"/>
    </location>
</feature>
<evidence type="ECO:0000313" key="4">
    <source>
        <dbReference type="Proteomes" id="UP000460412"/>
    </source>
</evidence>
<feature type="region of interest" description="Disordered" evidence="1">
    <location>
        <begin position="93"/>
        <end position="160"/>
    </location>
</feature>
<feature type="domain" description="PepSY" evidence="2">
    <location>
        <begin position="33"/>
        <end position="94"/>
    </location>
</feature>
<dbReference type="Proteomes" id="UP000460412">
    <property type="component" value="Unassembled WGS sequence"/>
</dbReference>
<comment type="caution">
    <text evidence="3">The sequence shown here is derived from an EMBL/GenBank/DDBJ whole genome shotgun (WGS) entry which is preliminary data.</text>
</comment>
<accession>A0A7X3MKL1</accession>
<dbReference type="EMBL" id="WUQX01000001">
    <property type="protein sequence ID" value="MXP78153.1"/>
    <property type="molecule type" value="Genomic_DNA"/>
</dbReference>
<proteinExistence type="predicted"/>
<organism evidence="3 4">
    <name type="scientific">Sporofaciens musculi</name>
    <dbReference type="NCBI Taxonomy" id="2681861"/>
    <lineage>
        <taxon>Bacteria</taxon>
        <taxon>Bacillati</taxon>
        <taxon>Bacillota</taxon>
        <taxon>Clostridia</taxon>
        <taxon>Lachnospirales</taxon>
        <taxon>Lachnospiraceae</taxon>
        <taxon>Sporofaciens</taxon>
    </lineage>
</organism>
<dbReference type="AlphaFoldDB" id="A0A7X3MKL1"/>
<name>A0A7X3MKL1_9FIRM</name>
<dbReference type="InterPro" id="IPR025711">
    <property type="entry name" value="PepSY"/>
</dbReference>